<protein>
    <submittedName>
        <fullName evidence="1">Uncharacterized protein</fullName>
    </submittedName>
</protein>
<name>A0ABD0KRJ1_9CAEN</name>
<evidence type="ECO:0000313" key="1">
    <source>
        <dbReference type="EMBL" id="KAK7489727.1"/>
    </source>
</evidence>
<dbReference type="EMBL" id="JACVVK020000135">
    <property type="protein sequence ID" value="KAK7489727.1"/>
    <property type="molecule type" value="Genomic_DNA"/>
</dbReference>
<organism evidence="1 2">
    <name type="scientific">Batillaria attramentaria</name>
    <dbReference type="NCBI Taxonomy" id="370345"/>
    <lineage>
        <taxon>Eukaryota</taxon>
        <taxon>Metazoa</taxon>
        <taxon>Spiralia</taxon>
        <taxon>Lophotrochozoa</taxon>
        <taxon>Mollusca</taxon>
        <taxon>Gastropoda</taxon>
        <taxon>Caenogastropoda</taxon>
        <taxon>Sorbeoconcha</taxon>
        <taxon>Cerithioidea</taxon>
        <taxon>Batillariidae</taxon>
        <taxon>Batillaria</taxon>
    </lineage>
</organism>
<dbReference type="AlphaFoldDB" id="A0ABD0KRJ1"/>
<comment type="caution">
    <text evidence="1">The sequence shown here is derived from an EMBL/GenBank/DDBJ whole genome shotgun (WGS) entry which is preliminary data.</text>
</comment>
<reference evidence="1 2" key="1">
    <citation type="journal article" date="2023" name="Sci. Data">
        <title>Genome assembly of the Korean intertidal mud-creeper Batillaria attramentaria.</title>
        <authorList>
            <person name="Patra A.K."/>
            <person name="Ho P.T."/>
            <person name="Jun S."/>
            <person name="Lee S.J."/>
            <person name="Kim Y."/>
            <person name="Won Y.J."/>
        </authorList>
    </citation>
    <scope>NUCLEOTIDE SEQUENCE [LARGE SCALE GENOMIC DNA]</scope>
    <source>
        <strain evidence="1">Wonlab-2016</strain>
    </source>
</reference>
<keyword evidence="2" id="KW-1185">Reference proteome</keyword>
<gene>
    <name evidence="1" type="ORF">BaRGS_00019122</name>
</gene>
<sequence length="97" mass="10511">MLGIFSAVDAGVNVSRWADARAAGGFVQRATFAWKTHMKCKYCGNRRNDGPFSSSVPTTRAAAFLPHTKRCAGFYNVERGVGLGGEDERRDKGTPLS</sequence>
<proteinExistence type="predicted"/>
<dbReference type="Proteomes" id="UP001519460">
    <property type="component" value="Unassembled WGS sequence"/>
</dbReference>
<accession>A0ABD0KRJ1</accession>
<evidence type="ECO:0000313" key="2">
    <source>
        <dbReference type="Proteomes" id="UP001519460"/>
    </source>
</evidence>